<protein>
    <submittedName>
        <fullName evidence="2">Uncharacterized protein</fullName>
    </submittedName>
</protein>
<evidence type="ECO:0000313" key="3">
    <source>
        <dbReference type="Proteomes" id="UP001281761"/>
    </source>
</evidence>
<reference evidence="2 3" key="1">
    <citation type="journal article" date="2022" name="bioRxiv">
        <title>Genomics of Preaxostyla Flagellates Illuminates Evolutionary Transitions and the Path Towards Mitochondrial Loss.</title>
        <authorList>
            <person name="Novak L.V.F."/>
            <person name="Treitli S.C."/>
            <person name="Pyrih J."/>
            <person name="Halakuc P."/>
            <person name="Pipaliya S.V."/>
            <person name="Vacek V."/>
            <person name="Brzon O."/>
            <person name="Soukal P."/>
            <person name="Eme L."/>
            <person name="Dacks J.B."/>
            <person name="Karnkowska A."/>
            <person name="Elias M."/>
            <person name="Hampl V."/>
        </authorList>
    </citation>
    <scope>NUCLEOTIDE SEQUENCE [LARGE SCALE GENOMIC DNA]</scope>
    <source>
        <strain evidence="2">NAU3</strain>
        <tissue evidence="2">Gut</tissue>
    </source>
</reference>
<feature type="compositionally biased region" description="Polar residues" evidence="1">
    <location>
        <begin position="30"/>
        <end position="41"/>
    </location>
</feature>
<proteinExistence type="predicted"/>
<feature type="region of interest" description="Disordered" evidence="1">
    <location>
        <begin position="1"/>
        <end position="46"/>
    </location>
</feature>
<organism evidence="2 3">
    <name type="scientific">Blattamonas nauphoetae</name>
    <dbReference type="NCBI Taxonomy" id="2049346"/>
    <lineage>
        <taxon>Eukaryota</taxon>
        <taxon>Metamonada</taxon>
        <taxon>Preaxostyla</taxon>
        <taxon>Oxymonadida</taxon>
        <taxon>Blattamonas</taxon>
    </lineage>
</organism>
<gene>
    <name evidence="2" type="ORF">BLNAU_11518</name>
</gene>
<accession>A0ABQ9XM75</accession>
<comment type="caution">
    <text evidence="2">The sequence shown here is derived from an EMBL/GenBank/DDBJ whole genome shotgun (WGS) entry which is preliminary data.</text>
</comment>
<evidence type="ECO:0000256" key="1">
    <source>
        <dbReference type="SAM" id="MobiDB-lite"/>
    </source>
</evidence>
<sequence length="136" mass="15644">MVLGRRKKSSFGTNPTVLFLNKKNAKKQRSSSIPKKQTTTNDPPPQYHVFHFILSQMRSEKEEEMSELVKKLHTLSLNQIHDDPDAQLAQTRKIAQLSKEILVKRESINRIERSLQLARTKPQSSILTSLLHDDCP</sequence>
<dbReference type="Proteomes" id="UP001281761">
    <property type="component" value="Unassembled WGS sequence"/>
</dbReference>
<dbReference type="EMBL" id="JARBJD010000090">
    <property type="protein sequence ID" value="KAK2953518.1"/>
    <property type="molecule type" value="Genomic_DNA"/>
</dbReference>
<name>A0ABQ9XM75_9EUKA</name>
<keyword evidence="3" id="KW-1185">Reference proteome</keyword>
<evidence type="ECO:0000313" key="2">
    <source>
        <dbReference type="EMBL" id="KAK2953518.1"/>
    </source>
</evidence>